<evidence type="ECO:0000313" key="1">
    <source>
        <dbReference type="EMBL" id="ACZ09805.1"/>
    </source>
</evidence>
<dbReference type="AlphaFoldDB" id="D1ANK1"/>
<protein>
    <submittedName>
        <fullName evidence="1">Uncharacterized protein</fullName>
    </submittedName>
</protein>
<reference evidence="2" key="1">
    <citation type="submission" date="2009-09" db="EMBL/GenBank/DDBJ databases">
        <title>The complete chromosome of Sebaldella termitidis ATCC 33386.</title>
        <authorList>
            <consortium name="US DOE Joint Genome Institute (JGI-PGF)"/>
            <person name="Lucas S."/>
            <person name="Copeland A."/>
            <person name="Lapidus A."/>
            <person name="Glavina del Rio T."/>
            <person name="Dalin E."/>
            <person name="Tice H."/>
            <person name="Bruce D."/>
            <person name="Goodwin L."/>
            <person name="Pitluck S."/>
            <person name="Kyrpides N."/>
            <person name="Mavromatis K."/>
            <person name="Ivanova N."/>
            <person name="Mikhailova N."/>
            <person name="Sims D."/>
            <person name="Meincke L."/>
            <person name="Brettin T."/>
            <person name="Detter J.C."/>
            <person name="Han C."/>
            <person name="Larimer F."/>
            <person name="Land M."/>
            <person name="Hauser L."/>
            <person name="Markowitz V."/>
            <person name="Cheng J.F."/>
            <person name="Hugenholtz P."/>
            <person name="Woyke T."/>
            <person name="Wu D."/>
            <person name="Eisen J.A."/>
        </authorList>
    </citation>
    <scope>NUCLEOTIDE SEQUENCE [LARGE SCALE GENOMIC DNA]</scope>
    <source>
        <strain evidence="2">ATCC 33386 / NCTC 11300</strain>
    </source>
</reference>
<name>D1ANK1_SEBTE</name>
<dbReference type="KEGG" id="str:Sterm_2962"/>
<organism evidence="1 2">
    <name type="scientific">Sebaldella termitidis (strain ATCC 33386 / NCTC 11300)</name>
    <dbReference type="NCBI Taxonomy" id="526218"/>
    <lineage>
        <taxon>Bacteria</taxon>
        <taxon>Fusobacteriati</taxon>
        <taxon>Fusobacteriota</taxon>
        <taxon>Fusobacteriia</taxon>
        <taxon>Fusobacteriales</taxon>
        <taxon>Leptotrichiaceae</taxon>
        <taxon>Sebaldella</taxon>
    </lineage>
</organism>
<dbReference type="EMBL" id="CP001739">
    <property type="protein sequence ID" value="ACZ09805.1"/>
    <property type="molecule type" value="Genomic_DNA"/>
</dbReference>
<keyword evidence="2" id="KW-1185">Reference proteome</keyword>
<evidence type="ECO:0000313" key="2">
    <source>
        <dbReference type="Proteomes" id="UP000000845"/>
    </source>
</evidence>
<gene>
    <name evidence="1" type="ordered locus">Sterm_2962</name>
</gene>
<dbReference type="RefSeq" id="WP_012862387.1">
    <property type="nucleotide sequence ID" value="NC_013517.1"/>
</dbReference>
<dbReference type="eggNOG" id="ENOG5033G3I">
    <property type="taxonomic scope" value="Bacteria"/>
</dbReference>
<sequence length="49" mass="5853">MEFYKKLIIKILERSSLGHESQILKKLKSGHDLNQKEMQELEELIEQII</sequence>
<reference evidence="1 2" key="2">
    <citation type="journal article" date="2010" name="Stand. Genomic Sci.">
        <title>Complete genome sequence of Sebaldella termitidis type strain (NCTC 11300).</title>
        <authorList>
            <person name="Harmon-Smith M."/>
            <person name="Celia L."/>
            <person name="Chertkov O."/>
            <person name="Lapidus A."/>
            <person name="Copeland A."/>
            <person name="Glavina Del Rio T."/>
            <person name="Nolan M."/>
            <person name="Lucas S."/>
            <person name="Tice H."/>
            <person name="Cheng J.F."/>
            <person name="Han C."/>
            <person name="Detter J.C."/>
            <person name="Bruce D."/>
            <person name="Goodwin L."/>
            <person name="Pitluck S."/>
            <person name="Pati A."/>
            <person name="Liolios K."/>
            <person name="Ivanova N."/>
            <person name="Mavromatis K."/>
            <person name="Mikhailova N."/>
            <person name="Chen A."/>
            <person name="Palaniappan K."/>
            <person name="Land M."/>
            <person name="Hauser L."/>
            <person name="Chang Y.J."/>
            <person name="Jeffries C.D."/>
            <person name="Brettin T."/>
            <person name="Goker M."/>
            <person name="Beck B."/>
            <person name="Bristow J."/>
            <person name="Eisen J.A."/>
            <person name="Markowitz V."/>
            <person name="Hugenholtz P."/>
            <person name="Kyrpides N.C."/>
            <person name="Klenk H.P."/>
            <person name="Chen F."/>
        </authorList>
    </citation>
    <scope>NUCLEOTIDE SEQUENCE [LARGE SCALE GENOMIC DNA]</scope>
    <source>
        <strain evidence="2">ATCC 33386 / NCTC 11300</strain>
    </source>
</reference>
<accession>D1ANK1</accession>
<dbReference type="HOGENOM" id="CLU_215880_0_0_0"/>
<dbReference type="Proteomes" id="UP000000845">
    <property type="component" value="Chromosome"/>
</dbReference>
<dbReference type="STRING" id="526218.Sterm_2962"/>
<proteinExistence type="predicted"/>